<dbReference type="PANTHER" id="PTHR37314:SF5">
    <property type="entry name" value="SLR0142 PROTEIN"/>
    <property type="match status" value="1"/>
</dbReference>
<keyword evidence="1" id="KW-1133">Transmembrane helix</keyword>
<feature type="transmembrane region" description="Helical" evidence="1">
    <location>
        <begin position="206"/>
        <end position="224"/>
    </location>
</feature>
<keyword evidence="1" id="KW-0472">Membrane</keyword>
<dbReference type="PANTHER" id="PTHR37314">
    <property type="entry name" value="SLR0142 PROTEIN"/>
    <property type="match status" value="1"/>
</dbReference>
<comment type="caution">
    <text evidence="2">The sequence shown here is derived from an EMBL/GenBank/DDBJ whole genome shotgun (WGS) entry which is preliminary data.</text>
</comment>
<accession>A0A4R3U7B8</accession>
<organism evidence="2 3">
    <name type="scientific">Roseateles saccharophilus</name>
    <name type="common">Pseudomonas saccharophila</name>
    <dbReference type="NCBI Taxonomy" id="304"/>
    <lineage>
        <taxon>Bacteria</taxon>
        <taxon>Pseudomonadati</taxon>
        <taxon>Pseudomonadota</taxon>
        <taxon>Betaproteobacteria</taxon>
        <taxon>Burkholderiales</taxon>
        <taxon>Sphaerotilaceae</taxon>
        <taxon>Roseateles</taxon>
    </lineage>
</organism>
<dbReference type="Proteomes" id="UP000295110">
    <property type="component" value="Unassembled WGS sequence"/>
</dbReference>
<evidence type="ECO:0000256" key="1">
    <source>
        <dbReference type="SAM" id="Phobius"/>
    </source>
</evidence>
<reference evidence="2 3" key="1">
    <citation type="submission" date="2019-03" db="EMBL/GenBank/DDBJ databases">
        <title>Genomic Encyclopedia of Type Strains, Phase IV (KMG-IV): sequencing the most valuable type-strain genomes for metagenomic binning, comparative biology and taxonomic classification.</title>
        <authorList>
            <person name="Goeker M."/>
        </authorList>
    </citation>
    <scope>NUCLEOTIDE SEQUENCE [LARGE SCALE GENOMIC DNA]</scope>
    <source>
        <strain evidence="2 3">DSM 654</strain>
    </source>
</reference>
<keyword evidence="3" id="KW-1185">Reference proteome</keyword>
<feature type="transmembrane region" description="Helical" evidence="1">
    <location>
        <begin position="178"/>
        <end position="200"/>
    </location>
</feature>
<evidence type="ECO:0000313" key="3">
    <source>
        <dbReference type="Proteomes" id="UP000295110"/>
    </source>
</evidence>
<feature type="transmembrane region" description="Helical" evidence="1">
    <location>
        <begin position="55"/>
        <end position="79"/>
    </location>
</feature>
<proteinExistence type="predicted"/>
<dbReference type="InterPro" id="IPR010699">
    <property type="entry name" value="DUF1275"/>
</dbReference>
<keyword evidence="1" id="KW-0812">Transmembrane</keyword>
<feature type="transmembrane region" description="Helical" evidence="1">
    <location>
        <begin position="117"/>
        <end position="136"/>
    </location>
</feature>
<sequence length="231" mass="23829">MTPTSAHRRRAALLALAAAYVDTCGFIGLFGLFTAHVTGNFVLIGAELVNHHDQILTKLLALPIFLVSVLLTAQVEFVLQRRGKPATAWLLGAEALFIAAAAFAAGRLPAPGRPDDLATMSLGFTLIAAMGVQNALMRTSLAGPVQTTVMTGNVTQTAIDLLALAAGRADASARTRIYNAWPAILAFAAGSALGAAGYAWVGFDCLWLAAVLVVAAALVVSGQTEKVTSGA</sequence>
<gene>
    <name evidence="2" type="ORF">EV671_10697</name>
</gene>
<name>A0A4R3U7B8_ROSSA</name>
<feature type="transmembrane region" description="Helical" evidence="1">
    <location>
        <begin position="86"/>
        <end position="105"/>
    </location>
</feature>
<evidence type="ECO:0000313" key="2">
    <source>
        <dbReference type="EMBL" id="TCU81955.1"/>
    </source>
</evidence>
<dbReference type="Pfam" id="PF06912">
    <property type="entry name" value="DUF1275"/>
    <property type="match status" value="1"/>
</dbReference>
<dbReference type="RefSeq" id="WP_165917741.1">
    <property type="nucleotide sequence ID" value="NZ_CBCSGL010000098.1"/>
</dbReference>
<dbReference type="EMBL" id="SMBU01000069">
    <property type="protein sequence ID" value="TCU81955.1"/>
    <property type="molecule type" value="Genomic_DNA"/>
</dbReference>
<protein>
    <submittedName>
        <fullName evidence="2">Uncharacterized membrane protein YoaK (UPF0700 family)</fullName>
    </submittedName>
</protein>
<dbReference type="AlphaFoldDB" id="A0A4R3U7B8"/>
<feature type="transmembrane region" description="Helical" evidence="1">
    <location>
        <begin position="12"/>
        <end position="35"/>
    </location>
</feature>